<dbReference type="EMBL" id="UFVR01000004">
    <property type="protein sequence ID" value="SUX45156.1"/>
    <property type="molecule type" value="Genomic_DNA"/>
</dbReference>
<dbReference type="Proteomes" id="UP000254282">
    <property type="component" value="Unassembled WGS sequence"/>
</dbReference>
<protein>
    <submittedName>
        <fullName evidence="1">Uncharacterized protein</fullName>
    </submittedName>
</protein>
<sequence>MKRLIYYPTLEPQDINWLKYALIYIDNFSPIIPKSAENKITDVFKSITDNTDLITILKPTYNQGDRASTKTLVELENIQRFPNQYRDKFNVVNIEKTLKDVGNWDYKILKEKFNMDFGDEILKRGLGIQVKEGIRTSSELGNLFMIFLSEEIAKDEKGNPITDITKYDNLTTYIRSIDINQHDVPAHFIRTIIDLSLPKNIQDIPVEKLIEFRNYSEINELRNKLNIGLSNFYKSLENGTDPHQYLKFIEQNSNELAQQILLFFGGLFGVSLAASTIMSNPLSTESIKEITEGTLMSVEAISAIKSAWSSNGEKRAARKFLTKLNQI</sequence>
<evidence type="ECO:0000313" key="2">
    <source>
        <dbReference type="Proteomes" id="UP000254282"/>
    </source>
</evidence>
<dbReference type="RefSeq" id="WP_115619591.1">
    <property type="nucleotide sequence ID" value="NZ_UFVR01000004.1"/>
</dbReference>
<organism evidence="1 2">
    <name type="scientific">Chryseobacterium indoltheticum</name>
    <dbReference type="NCBI Taxonomy" id="254"/>
    <lineage>
        <taxon>Bacteria</taxon>
        <taxon>Pseudomonadati</taxon>
        <taxon>Bacteroidota</taxon>
        <taxon>Flavobacteriia</taxon>
        <taxon>Flavobacteriales</taxon>
        <taxon>Weeksellaceae</taxon>
        <taxon>Chryseobacterium group</taxon>
        <taxon>Chryseobacterium</taxon>
    </lineage>
</organism>
<evidence type="ECO:0000313" key="1">
    <source>
        <dbReference type="EMBL" id="SUX45156.1"/>
    </source>
</evidence>
<gene>
    <name evidence="1" type="ORF">NCTC13532_01157</name>
</gene>
<reference evidence="1 2" key="1">
    <citation type="submission" date="2018-06" db="EMBL/GenBank/DDBJ databases">
        <authorList>
            <consortium name="Pathogen Informatics"/>
            <person name="Doyle S."/>
        </authorList>
    </citation>
    <scope>NUCLEOTIDE SEQUENCE [LARGE SCALE GENOMIC DNA]</scope>
    <source>
        <strain evidence="1 2">NCTC13532</strain>
    </source>
</reference>
<dbReference type="AlphaFoldDB" id="A0A381FF20"/>
<accession>A0A381FF20</accession>
<proteinExistence type="predicted"/>
<name>A0A381FF20_9FLAO</name>